<keyword evidence="3" id="KW-1185">Reference proteome</keyword>
<feature type="compositionally biased region" description="Basic and acidic residues" evidence="1">
    <location>
        <begin position="14"/>
        <end position="32"/>
    </location>
</feature>
<dbReference type="EMBL" id="AVOT02094869">
    <property type="protein sequence ID" value="MBW0574754.1"/>
    <property type="molecule type" value="Genomic_DNA"/>
</dbReference>
<feature type="compositionally biased region" description="Polar residues" evidence="1">
    <location>
        <begin position="1"/>
        <end position="13"/>
    </location>
</feature>
<evidence type="ECO:0000313" key="2">
    <source>
        <dbReference type="EMBL" id="MBW0574754.1"/>
    </source>
</evidence>
<accession>A0A9Q3K5E0</accession>
<dbReference type="Proteomes" id="UP000765509">
    <property type="component" value="Unassembled WGS sequence"/>
</dbReference>
<gene>
    <name evidence="2" type="ORF">O181_114469</name>
</gene>
<feature type="region of interest" description="Disordered" evidence="1">
    <location>
        <begin position="1"/>
        <end position="32"/>
    </location>
</feature>
<name>A0A9Q3K5E0_9BASI</name>
<evidence type="ECO:0000256" key="1">
    <source>
        <dbReference type="SAM" id="MobiDB-lite"/>
    </source>
</evidence>
<comment type="caution">
    <text evidence="2">The sequence shown here is derived from an EMBL/GenBank/DDBJ whole genome shotgun (WGS) entry which is preliminary data.</text>
</comment>
<protein>
    <submittedName>
        <fullName evidence="2">Uncharacterized protein</fullName>
    </submittedName>
</protein>
<organism evidence="2 3">
    <name type="scientific">Austropuccinia psidii MF-1</name>
    <dbReference type="NCBI Taxonomy" id="1389203"/>
    <lineage>
        <taxon>Eukaryota</taxon>
        <taxon>Fungi</taxon>
        <taxon>Dikarya</taxon>
        <taxon>Basidiomycota</taxon>
        <taxon>Pucciniomycotina</taxon>
        <taxon>Pucciniomycetes</taxon>
        <taxon>Pucciniales</taxon>
        <taxon>Sphaerophragmiaceae</taxon>
        <taxon>Austropuccinia</taxon>
    </lineage>
</organism>
<feature type="region of interest" description="Disordered" evidence="1">
    <location>
        <begin position="56"/>
        <end position="85"/>
    </location>
</feature>
<proteinExistence type="predicted"/>
<sequence>MDSESSSKIPHNPNESKGETLNEETIKGQEDISDVKRLHQRMLEMKQELIELLKKEEKRKASSFTPGKSPMEETTTIPRIFRQEG</sequence>
<dbReference type="AlphaFoldDB" id="A0A9Q3K5E0"/>
<feature type="compositionally biased region" description="Polar residues" evidence="1">
    <location>
        <begin position="62"/>
        <end position="77"/>
    </location>
</feature>
<evidence type="ECO:0000313" key="3">
    <source>
        <dbReference type="Proteomes" id="UP000765509"/>
    </source>
</evidence>
<reference evidence="2" key="1">
    <citation type="submission" date="2021-03" db="EMBL/GenBank/DDBJ databases">
        <title>Draft genome sequence of rust myrtle Austropuccinia psidii MF-1, a brazilian biotype.</title>
        <authorList>
            <person name="Quecine M.C."/>
            <person name="Pachon D.M.R."/>
            <person name="Bonatelli M.L."/>
            <person name="Correr F.H."/>
            <person name="Franceschini L.M."/>
            <person name="Leite T.F."/>
            <person name="Margarido G.R.A."/>
            <person name="Almeida C.A."/>
            <person name="Ferrarezi J.A."/>
            <person name="Labate C.A."/>
        </authorList>
    </citation>
    <scope>NUCLEOTIDE SEQUENCE</scope>
    <source>
        <strain evidence="2">MF-1</strain>
    </source>
</reference>